<feature type="region of interest" description="Disordered" evidence="1">
    <location>
        <begin position="22"/>
        <end position="42"/>
    </location>
</feature>
<evidence type="ECO:0000256" key="1">
    <source>
        <dbReference type="SAM" id="MobiDB-lite"/>
    </source>
</evidence>
<feature type="region of interest" description="Disordered" evidence="1">
    <location>
        <begin position="60"/>
        <end position="82"/>
    </location>
</feature>
<accession>A0A9P4UMG1</accession>
<dbReference type="Proteomes" id="UP000799441">
    <property type="component" value="Unassembled WGS sequence"/>
</dbReference>
<evidence type="ECO:0000313" key="2">
    <source>
        <dbReference type="EMBL" id="KAF2719564.1"/>
    </source>
</evidence>
<comment type="caution">
    <text evidence="2">The sequence shown here is derived from an EMBL/GenBank/DDBJ whole genome shotgun (WGS) entry which is preliminary data.</text>
</comment>
<dbReference type="AlphaFoldDB" id="A0A9P4UMG1"/>
<protein>
    <submittedName>
        <fullName evidence="2">Uncharacterized protein</fullName>
    </submittedName>
</protein>
<dbReference type="EMBL" id="MU003809">
    <property type="protein sequence ID" value="KAF2719564.1"/>
    <property type="molecule type" value="Genomic_DNA"/>
</dbReference>
<name>A0A9P4UMG1_9PEZI</name>
<sequence length="182" mass="19410">MIEAKALGFPREGTDREWRGYAQAQAHAQAHAHARTHAHMPGHSISISCPSLPWRRPSTPRLSCEDASHARPTPLPSNDPPANAAWRETTEGCAGAGGGEGGGQYDQDCGTGHAAQDRSVLHQTGCRCVCGRLPGLPDLSISLSSYLSDGYPVPWTSTLPFVTKSRLGVRYLTLGTGVLVDR</sequence>
<evidence type="ECO:0000313" key="3">
    <source>
        <dbReference type="Proteomes" id="UP000799441"/>
    </source>
</evidence>
<reference evidence="2" key="1">
    <citation type="journal article" date="2020" name="Stud. Mycol.">
        <title>101 Dothideomycetes genomes: a test case for predicting lifestyles and emergence of pathogens.</title>
        <authorList>
            <person name="Haridas S."/>
            <person name="Albert R."/>
            <person name="Binder M."/>
            <person name="Bloem J."/>
            <person name="Labutti K."/>
            <person name="Salamov A."/>
            <person name="Andreopoulos B."/>
            <person name="Baker S."/>
            <person name="Barry K."/>
            <person name="Bills G."/>
            <person name="Bluhm B."/>
            <person name="Cannon C."/>
            <person name="Castanera R."/>
            <person name="Culley D."/>
            <person name="Daum C."/>
            <person name="Ezra D."/>
            <person name="Gonzalez J."/>
            <person name="Henrissat B."/>
            <person name="Kuo A."/>
            <person name="Liang C."/>
            <person name="Lipzen A."/>
            <person name="Lutzoni F."/>
            <person name="Magnuson J."/>
            <person name="Mondo S."/>
            <person name="Nolan M."/>
            <person name="Ohm R."/>
            <person name="Pangilinan J."/>
            <person name="Park H.-J."/>
            <person name="Ramirez L."/>
            <person name="Alfaro M."/>
            <person name="Sun H."/>
            <person name="Tritt A."/>
            <person name="Yoshinaga Y."/>
            <person name="Zwiers L.-H."/>
            <person name="Turgeon B."/>
            <person name="Goodwin S."/>
            <person name="Spatafora J."/>
            <person name="Crous P."/>
            <person name="Grigoriev I."/>
        </authorList>
    </citation>
    <scope>NUCLEOTIDE SEQUENCE</scope>
    <source>
        <strain evidence="2">CBS 116435</strain>
    </source>
</reference>
<proteinExistence type="predicted"/>
<feature type="compositionally biased region" description="Basic residues" evidence="1">
    <location>
        <begin position="30"/>
        <end position="40"/>
    </location>
</feature>
<keyword evidence="3" id="KW-1185">Reference proteome</keyword>
<organism evidence="2 3">
    <name type="scientific">Polychaeton citri CBS 116435</name>
    <dbReference type="NCBI Taxonomy" id="1314669"/>
    <lineage>
        <taxon>Eukaryota</taxon>
        <taxon>Fungi</taxon>
        <taxon>Dikarya</taxon>
        <taxon>Ascomycota</taxon>
        <taxon>Pezizomycotina</taxon>
        <taxon>Dothideomycetes</taxon>
        <taxon>Dothideomycetidae</taxon>
        <taxon>Capnodiales</taxon>
        <taxon>Capnodiaceae</taxon>
        <taxon>Polychaeton</taxon>
    </lineage>
</organism>
<gene>
    <name evidence="2" type="ORF">K431DRAFT_108440</name>
</gene>